<evidence type="ECO:0000256" key="1">
    <source>
        <dbReference type="ARBA" id="ARBA00004141"/>
    </source>
</evidence>
<evidence type="ECO:0000256" key="3">
    <source>
        <dbReference type="ARBA" id="ARBA00022989"/>
    </source>
</evidence>
<feature type="transmembrane region" description="Helical" evidence="5">
    <location>
        <begin position="181"/>
        <end position="214"/>
    </location>
</feature>
<keyword evidence="2 5" id="KW-0812">Transmembrane</keyword>
<dbReference type="GO" id="GO:0016020">
    <property type="term" value="C:membrane"/>
    <property type="evidence" value="ECO:0007669"/>
    <property type="project" value="UniProtKB-SubCell"/>
</dbReference>
<gene>
    <name evidence="7" type="ORF">HMPREF9715_00058</name>
</gene>
<evidence type="ECO:0000256" key="4">
    <source>
        <dbReference type="ARBA" id="ARBA00023136"/>
    </source>
</evidence>
<feature type="transmembrane region" description="Helical" evidence="5">
    <location>
        <begin position="359"/>
        <end position="378"/>
    </location>
</feature>
<evidence type="ECO:0000313" key="8">
    <source>
        <dbReference type="Proteomes" id="UP000004834"/>
    </source>
</evidence>
<feature type="transmembrane region" description="Helical" evidence="5">
    <location>
        <begin position="221"/>
        <end position="241"/>
    </location>
</feature>
<keyword evidence="4 5" id="KW-0472">Membrane</keyword>
<evidence type="ECO:0000259" key="6">
    <source>
        <dbReference type="Pfam" id="PF04932"/>
    </source>
</evidence>
<comment type="subcellular location">
    <subcellularLocation>
        <location evidence="1">Membrane</location>
        <topology evidence="1">Multi-pass membrane protein</topology>
    </subcellularLocation>
</comment>
<feature type="transmembrane region" description="Helical" evidence="5">
    <location>
        <begin position="384"/>
        <end position="400"/>
    </location>
</feature>
<evidence type="ECO:0000256" key="5">
    <source>
        <dbReference type="SAM" id="Phobius"/>
    </source>
</evidence>
<name>A0AAV3F7N1_9FLAO</name>
<dbReference type="Proteomes" id="UP000004834">
    <property type="component" value="Unassembled WGS sequence"/>
</dbReference>
<accession>A0AAV3F7N1</accession>
<dbReference type="InterPro" id="IPR007016">
    <property type="entry name" value="O-antigen_ligase-rel_domated"/>
</dbReference>
<protein>
    <recommendedName>
        <fullName evidence="6">O-antigen ligase-related domain-containing protein</fullName>
    </recommendedName>
</protein>
<dbReference type="EMBL" id="AGEE01000001">
    <property type="protein sequence ID" value="EHO15487.1"/>
    <property type="molecule type" value="Genomic_DNA"/>
</dbReference>
<feature type="transmembrane region" description="Helical" evidence="5">
    <location>
        <begin position="12"/>
        <end position="40"/>
    </location>
</feature>
<sequence length="406" mass="46680">MLSKIRSYLYPLSVSLFLFFLFFDFRIVNIALVLLLITSFLNVKEGWNDFKNYYQENKSIVFILFTIVMYQLIRAFIGDDLGDKRIGFLGLLLVSFFGLFNIKDIKKLFSAIILILFFLVVGGGFNIYKYFISSDEFNMSTGGHIDPMLIVARPYLGFILNIGIILSFFMFSKIKSKVRYIYLGAALLFVCYMMFIAIRIQLVSLVCIGVIYYIFYNKMKVLYKLGLLILLLSFSIGIVSVSPTLKNRFEVDTLIGTNVIDKLAEKEPRIVIWRCASSIAKGEDFSPIVGVGNIGIIDNKLAQCYDDSTRDNKMRQYFLDALFNTHNQFIEYYLLSGAIGVLLLFSLFFRTAVIVRKNFFSIGLLVCLFNFCFVENLLDRQLGAYLFGFTLFLIVSIKFFDNKKEA</sequence>
<feature type="transmembrane region" description="Helical" evidence="5">
    <location>
        <begin position="149"/>
        <end position="169"/>
    </location>
</feature>
<feature type="transmembrane region" description="Helical" evidence="5">
    <location>
        <begin position="60"/>
        <end position="77"/>
    </location>
</feature>
<feature type="transmembrane region" description="Helical" evidence="5">
    <location>
        <begin position="108"/>
        <end position="128"/>
    </location>
</feature>
<feature type="transmembrane region" description="Helical" evidence="5">
    <location>
        <begin position="86"/>
        <end position="102"/>
    </location>
</feature>
<organism evidence="7 8">
    <name type="scientific">Myroides odoratimimus CIP 101113</name>
    <dbReference type="NCBI Taxonomy" id="883154"/>
    <lineage>
        <taxon>Bacteria</taxon>
        <taxon>Pseudomonadati</taxon>
        <taxon>Bacteroidota</taxon>
        <taxon>Flavobacteriia</taxon>
        <taxon>Flavobacteriales</taxon>
        <taxon>Flavobacteriaceae</taxon>
        <taxon>Myroides</taxon>
    </lineage>
</organism>
<proteinExistence type="predicted"/>
<dbReference type="Pfam" id="PF04932">
    <property type="entry name" value="Wzy_C"/>
    <property type="match status" value="1"/>
</dbReference>
<dbReference type="RefSeq" id="WP_006262439.1">
    <property type="nucleotide sequence ID" value="NZ_JH590837.1"/>
</dbReference>
<dbReference type="AlphaFoldDB" id="A0AAV3F7N1"/>
<reference evidence="7 8" key="1">
    <citation type="submission" date="2011-11" db="EMBL/GenBank/DDBJ databases">
        <title>The Genome Sequence of Myroides odoratimimus CIP 101113.</title>
        <authorList>
            <person name="Earl A."/>
            <person name="Ward D."/>
            <person name="Feldgarden M."/>
            <person name="Gevers D."/>
            <person name="Huys G."/>
            <person name="Young S.K."/>
            <person name="Zeng Q."/>
            <person name="Gargeya S."/>
            <person name="Fitzgerald M."/>
            <person name="Haas B."/>
            <person name="Abouelleil A."/>
            <person name="Alvarado L."/>
            <person name="Arachchi H.M."/>
            <person name="Berlin A."/>
            <person name="Brown A."/>
            <person name="Chapman S.B."/>
            <person name="Chen Z."/>
            <person name="Dunbar C."/>
            <person name="Freedman E."/>
            <person name="Gearin G."/>
            <person name="Goldberg J."/>
            <person name="Griggs A."/>
            <person name="Gujja S."/>
            <person name="Heiman D."/>
            <person name="Howarth C."/>
            <person name="Larson L."/>
            <person name="Lui A."/>
            <person name="MacDonald P.J.P."/>
            <person name="Montmayeur A."/>
            <person name="Murphy C."/>
            <person name="Neiman D."/>
            <person name="Pearson M."/>
            <person name="Priest M."/>
            <person name="Roberts A."/>
            <person name="Saif S."/>
            <person name="Shea T."/>
            <person name="Shenoy N."/>
            <person name="Sisk P."/>
            <person name="Stolte C."/>
            <person name="Sykes S."/>
            <person name="Wortman J."/>
            <person name="Nusbaum C."/>
            <person name="Birren B."/>
        </authorList>
    </citation>
    <scope>NUCLEOTIDE SEQUENCE [LARGE SCALE GENOMIC DNA]</scope>
    <source>
        <strain evidence="7 8">CIP 101113</strain>
    </source>
</reference>
<keyword evidence="3 5" id="KW-1133">Transmembrane helix</keyword>
<comment type="caution">
    <text evidence="7">The sequence shown here is derived from an EMBL/GenBank/DDBJ whole genome shotgun (WGS) entry which is preliminary data.</text>
</comment>
<feature type="transmembrane region" description="Helical" evidence="5">
    <location>
        <begin position="332"/>
        <end position="352"/>
    </location>
</feature>
<evidence type="ECO:0000313" key="7">
    <source>
        <dbReference type="EMBL" id="EHO15487.1"/>
    </source>
</evidence>
<feature type="domain" description="O-antigen ligase-related" evidence="6">
    <location>
        <begin position="186"/>
        <end position="345"/>
    </location>
</feature>
<evidence type="ECO:0000256" key="2">
    <source>
        <dbReference type="ARBA" id="ARBA00022692"/>
    </source>
</evidence>